<reference evidence="1 2" key="1">
    <citation type="submission" date="2021-07" db="EMBL/GenBank/DDBJ databases">
        <title>Stakelama flava sp. nov., a novel endophytic bacterium isolated from branch of Kandelia candel.</title>
        <authorList>
            <person name="Tuo L."/>
        </authorList>
    </citation>
    <scope>NUCLEOTIDE SEQUENCE [LARGE SCALE GENOMIC DNA]</scope>
    <source>
        <strain evidence="1 2">CBK3Z-3</strain>
    </source>
</reference>
<protein>
    <submittedName>
        <fullName evidence="1">Glutaminyl-peptide cyclotransferase</fullName>
    </submittedName>
</protein>
<evidence type="ECO:0000313" key="2">
    <source>
        <dbReference type="Proteomes" id="UP001197214"/>
    </source>
</evidence>
<dbReference type="PANTHER" id="PTHR31270:SF1">
    <property type="entry name" value="GLUTAMINYL-PEPTIDE CYCLOTRANSFERASE"/>
    <property type="match status" value="1"/>
</dbReference>
<dbReference type="Proteomes" id="UP001197214">
    <property type="component" value="Unassembled WGS sequence"/>
</dbReference>
<accession>A0ABS6XK75</accession>
<name>A0ABS6XK75_9SPHN</name>
<comment type="caution">
    <text evidence="1">The sequence shown here is derived from an EMBL/GenBank/DDBJ whole genome shotgun (WGS) entry which is preliminary data.</text>
</comment>
<evidence type="ECO:0000313" key="1">
    <source>
        <dbReference type="EMBL" id="MBW4330602.1"/>
    </source>
</evidence>
<organism evidence="1 2">
    <name type="scientific">Stakelama flava</name>
    <dbReference type="NCBI Taxonomy" id="2860338"/>
    <lineage>
        <taxon>Bacteria</taxon>
        <taxon>Pseudomonadati</taxon>
        <taxon>Pseudomonadota</taxon>
        <taxon>Alphaproteobacteria</taxon>
        <taxon>Sphingomonadales</taxon>
        <taxon>Sphingomonadaceae</taxon>
        <taxon>Stakelama</taxon>
    </lineage>
</organism>
<dbReference type="Pfam" id="PF05096">
    <property type="entry name" value="Glu_cyclase_2"/>
    <property type="match status" value="1"/>
</dbReference>
<keyword evidence="2" id="KW-1185">Reference proteome</keyword>
<dbReference type="PANTHER" id="PTHR31270">
    <property type="entry name" value="GLUTAMINYL-PEPTIDE CYCLOTRANSFERASE"/>
    <property type="match status" value="1"/>
</dbReference>
<sequence length="252" mass="27714">MVVAPLLYAQQAPHPAPQARPASPPVIAAHILARLPHDRKAFTEGLFYRDGHLFESTGEVGVSDIRKVDPATGKVIRRVAIDPSLFGEGIAPWGDQIVSVTWKSGKGFRWNRASLRQVGAFNYPGEGWGMTSTATDLILSDGTAQLRFLDPKSFAERRRVTVTFAGRPLANLNELEWVDGTILANVWRQNAIVQIDPETGAVTKVIDLTTLAKEIDAHDVDSVLNGIAWDAKGRRLFVTGKNWPTLFQIAWP</sequence>
<dbReference type="InterPro" id="IPR007788">
    <property type="entry name" value="QCT"/>
</dbReference>
<gene>
    <name evidence="1" type="ORF">KY084_06895</name>
</gene>
<dbReference type="EMBL" id="JAHWZX010000005">
    <property type="protein sequence ID" value="MBW4330602.1"/>
    <property type="molecule type" value="Genomic_DNA"/>
</dbReference>
<proteinExistence type="predicted"/>